<comment type="caution">
    <text evidence="3">The sequence shown here is derived from an EMBL/GenBank/DDBJ whole genome shotgun (WGS) entry which is preliminary data.</text>
</comment>
<feature type="domain" description="DNA-binding protein H-NS-like N-terminal" evidence="2">
    <location>
        <begin position="7"/>
        <end position="72"/>
    </location>
</feature>
<dbReference type="InterPro" id="IPR054180">
    <property type="entry name" value="H-NS-like_N"/>
</dbReference>
<dbReference type="Gene3D" id="1.10.287.1050">
    <property type="entry name" value="H-NS histone-like proteins"/>
    <property type="match status" value="1"/>
</dbReference>
<dbReference type="GO" id="GO:0046983">
    <property type="term" value="F:protein dimerization activity"/>
    <property type="evidence" value="ECO:0007669"/>
    <property type="project" value="InterPro"/>
</dbReference>
<dbReference type="Proteomes" id="UP000244197">
    <property type="component" value="Unassembled WGS sequence"/>
</dbReference>
<evidence type="ECO:0000313" key="4">
    <source>
        <dbReference type="Proteomes" id="UP000244197"/>
    </source>
</evidence>
<accession>A0A2T5EWY9</accession>
<organism evidence="3 4">
    <name type="scientific">Vibrio splendidus</name>
    <dbReference type="NCBI Taxonomy" id="29497"/>
    <lineage>
        <taxon>Bacteria</taxon>
        <taxon>Pseudomonadati</taxon>
        <taxon>Pseudomonadota</taxon>
        <taxon>Gammaproteobacteria</taxon>
        <taxon>Vibrionales</taxon>
        <taxon>Vibrionaceae</taxon>
        <taxon>Vibrio</taxon>
    </lineage>
</organism>
<dbReference type="AlphaFoldDB" id="A0A2T5EWY9"/>
<dbReference type="Pfam" id="PF22470">
    <property type="entry name" value="Histone_HNS_N"/>
    <property type="match status" value="1"/>
</dbReference>
<dbReference type="EMBL" id="PIFK01000015">
    <property type="protein sequence ID" value="PTP36334.1"/>
    <property type="molecule type" value="Genomic_DNA"/>
</dbReference>
<keyword evidence="1" id="KW-0175">Coiled coil</keyword>
<feature type="coiled-coil region" evidence="1">
    <location>
        <begin position="29"/>
        <end position="73"/>
    </location>
</feature>
<proteinExistence type="predicted"/>
<gene>
    <name evidence="3" type="ORF">CWO07_09300</name>
</gene>
<dbReference type="RefSeq" id="WP_108187631.1">
    <property type="nucleotide sequence ID" value="NZ_PIFK01000015.1"/>
</dbReference>
<evidence type="ECO:0000259" key="2">
    <source>
        <dbReference type="Pfam" id="PF22470"/>
    </source>
</evidence>
<name>A0A2T5EWY9_VIBSP</name>
<evidence type="ECO:0000313" key="3">
    <source>
        <dbReference type="EMBL" id="PTP36334.1"/>
    </source>
</evidence>
<dbReference type="InterPro" id="IPR027454">
    <property type="entry name" value="Histone_HNS_N"/>
</dbReference>
<sequence length="156" mass="18308">MFSIEDLVSVITLRKVVEQLNEDQQDRFFKNIQKVNEEIEEKRLAEKRENEAKKEKAEQVRKLMKELNLTDEEYIKIIGLDTSTLGQPEVDINVPSKVKRAKTLPKFMIEVDGEKYFWTGRGKFAPKVFGDLSKEEIQVQYAISDAELDMWKENNH</sequence>
<reference evidence="3 4" key="1">
    <citation type="submission" date="2017-11" db="EMBL/GenBank/DDBJ databases">
        <title>Population delineation of vibrios coincides with oyster pathogenicity.</title>
        <authorList>
            <person name="Bruto M."/>
            <person name="Labreuche Y."/>
            <person name="James A."/>
            <person name="Piel D."/>
            <person name="Chenivesse S."/>
            <person name="Petton B."/>
            <person name="Polz M.F."/>
            <person name="Le Roux F."/>
        </authorList>
    </citation>
    <scope>NUCLEOTIDE SEQUENCE [LARGE SCALE GENOMIC DNA]</scope>
    <source>
        <strain evidence="3 4">FF_144</strain>
    </source>
</reference>
<protein>
    <recommendedName>
        <fullName evidence="2">DNA-binding protein H-NS-like N-terminal domain-containing protein</fullName>
    </recommendedName>
</protein>
<evidence type="ECO:0000256" key="1">
    <source>
        <dbReference type="SAM" id="Coils"/>
    </source>
</evidence>